<evidence type="ECO:0000256" key="4">
    <source>
        <dbReference type="ARBA" id="ARBA00022801"/>
    </source>
</evidence>
<dbReference type="InterPro" id="IPR012341">
    <property type="entry name" value="6hp_glycosidase-like_sf"/>
</dbReference>
<feature type="domain" description="CBM20" evidence="14">
    <location>
        <begin position="524"/>
        <end position="623"/>
    </location>
</feature>
<dbReference type="GO" id="GO:0004339">
    <property type="term" value="F:glucan 1,4-alpha-glucosidase activity"/>
    <property type="evidence" value="ECO:0007669"/>
    <property type="project" value="UniProtKB-EC"/>
</dbReference>
<keyword evidence="7 9" id="KW-0326">Glycosidase</keyword>
<dbReference type="InterPro" id="IPR008928">
    <property type="entry name" value="6-hairpin_glycosidase_sf"/>
</dbReference>
<sequence>MRVFATALTFATAALALVPGRSSFERRQSAIDAYISTQSPISKAGVLANIGADGSKDQGAKSGVVIASPSKTNPDYVYAWTRDSSLVFKLLVDEVAFNRQVSNPSGTVSTGGLGEPKFNIDESAFTGAWGRPQRDGPALRATTMITYANSLGTTDSYVTGTIWPLVKLDLDYLRATTMITYANSLGTTDSYVTGTIWPLVKLDLDYVAQYWNSTGFDLWEEVSGSSFFTTAVQHRALREGAKFATALGDSTRASTYTTQAANSLCFLQSYWNPNAKFASSNAANSLCFLQSYWNPNAKFASSNVNGGSVIRSGLDANSILASIHTFDPNAGCDAATFQPCSDKALANHKAVVDSFRATYALNSGKAANAAVAVGRYKEDSYYGGNPWYLCTTAAAEQLYDALYTWNKQGSIAITATSLDFFKQLYSSAAVGTFASSTTQYTAITAAVKTYADGFLALVQQYQGSGGALAEQYSRSNGSPLSAADLTWSYAATLTAFDARASKVPASWGASGLTVPATCSTGGSGGGGGTVAVSFTVTATTVFGENIYLTGNQGALANWDPNSALLLSSSSYPQWKITVNLPANTNIQYKYIRKNNGAVTWESDPNRSFTTPASGSYNLNDSWR</sequence>
<dbReference type="InterPro" id="IPR046966">
    <property type="entry name" value="Glucoamylase_active_site"/>
</dbReference>
<dbReference type="Pfam" id="PF00723">
    <property type="entry name" value="Glyco_hydro_15"/>
    <property type="match status" value="1"/>
</dbReference>
<comment type="caution">
    <text evidence="15">The sequence shown here is derived from an EMBL/GenBank/DDBJ whole genome shotgun (WGS) entry which is preliminary data.</text>
</comment>
<dbReference type="Gene3D" id="2.60.40.10">
    <property type="entry name" value="Immunoglobulins"/>
    <property type="match status" value="1"/>
</dbReference>
<evidence type="ECO:0000313" key="15">
    <source>
        <dbReference type="EMBL" id="CAE6467634.1"/>
    </source>
</evidence>
<comment type="similarity">
    <text evidence="2 9">Belongs to the glycosyl hydrolase 15 family.</text>
</comment>
<proteinExistence type="inferred from homology"/>
<dbReference type="SMART" id="SM01065">
    <property type="entry name" value="CBM_2"/>
    <property type="match status" value="1"/>
</dbReference>
<dbReference type="EMBL" id="CAJMWY010001446">
    <property type="protein sequence ID" value="CAE6467634.1"/>
    <property type="molecule type" value="Genomic_DNA"/>
</dbReference>
<keyword evidence="4 9" id="KW-0378">Hydrolase</keyword>
<evidence type="ECO:0000256" key="13">
    <source>
        <dbReference type="SAM" id="SignalP"/>
    </source>
</evidence>
<dbReference type="Pfam" id="PF00686">
    <property type="entry name" value="CBM_20"/>
    <property type="match status" value="1"/>
</dbReference>
<dbReference type="InterPro" id="IPR013784">
    <property type="entry name" value="Carb-bd-like_fold"/>
</dbReference>
<dbReference type="SUPFAM" id="SSF48208">
    <property type="entry name" value="Six-hairpin glycosidases"/>
    <property type="match status" value="2"/>
</dbReference>
<dbReference type="PIRSF" id="PIRSF001031">
    <property type="entry name" value="Glu-a-glcsd_SBD"/>
    <property type="match status" value="1"/>
</dbReference>
<feature type="signal peptide" evidence="13">
    <location>
        <begin position="1"/>
        <end position="16"/>
    </location>
</feature>
<accession>A0A8H3GUY6</accession>
<feature type="active site" description="Proton donor" evidence="10">
    <location>
        <position position="220"/>
    </location>
</feature>
<dbReference type="SUPFAM" id="SSF49452">
    <property type="entry name" value="Starch-binding domain-like"/>
    <property type="match status" value="1"/>
</dbReference>
<evidence type="ECO:0000256" key="2">
    <source>
        <dbReference type="ARBA" id="ARBA00006188"/>
    </source>
</evidence>
<name>A0A8H3GUY6_9AGAM</name>
<dbReference type="InterPro" id="IPR002044">
    <property type="entry name" value="CBM20"/>
</dbReference>
<reference evidence="15" key="1">
    <citation type="submission" date="2021-01" db="EMBL/GenBank/DDBJ databases">
        <authorList>
            <person name="Kaushik A."/>
        </authorList>
    </citation>
    <scope>NUCLEOTIDE SEQUENCE</scope>
    <source>
        <strain evidence="15">AG4-RS23</strain>
    </source>
</reference>
<dbReference type="InterPro" id="IPR011613">
    <property type="entry name" value="GH15-like"/>
</dbReference>
<comment type="catalytic activity">
    <reaction evidence="1 9">
        <text>Hydrolysis of terminal (1-&gt;4)-linked alpha-D-glucose residues successively from non-reducing ends of the chains with release of beta-D-glucose.</text>
        <dbReference type="EC" id="3.2.1.3"/>
    </reaction>
</comment>
<dbReference type="GO" id="GO:0000324">
    <property type="term" value="C:fungal-type vacuole"/>
    <property type="evidence" value="ECO:0007669"/>
    <property type="project" value="TreeGrafter"/>
</dbReference>
<dbReference type="PROSITE" id="PS00820">
    <property type="entry name" value="GLUCOAMYLASE"/>
    <property type="match status" value="1"/>
</dbReference>
<dbReference type="PRINTS" id="PR00736">
    <property type="entry name" value="GLHYDRLASE15"/>
</dbReference>
<evidence type="ECO:0000256" key="6">
    <source>
        <dbReference type="ARBA" id="ARBA00023277"/>
    </source>
</evidence>
<evidence type="ECO:0000256" key="5">
    <source>
        <dbReference type="ARBA" id="ARBA00023180"/>
    </source>
</evidence>
<protein>
    <recommendedName>
        <fullName evidence="9">Glucoamylase</fullName>
        <ecNumber evidence="9">3.2.1.3</ecNumber>
    </recommendedName>
    <alternativeName>
        <fullName evidence="9">1,4-alpha-D-glucan glucohydrolase</fullName>
    </alternativeName>
    <alternativeName>
        <fullName evidence="9">Glucan 1,4-alpha-glucosidase</fullName>
    </alternativeName>
</protein>
<feature type="active site" description="Proton acceptor" evidence="10">
    <location>
        <position position="217"/>
    </location>
</feature>
<dbReference type="CDD" id="cd05808">
    <property type="entry name" value="CBM20_alpha_amylase"/>
    <property type="match status" value="1"/>
</dbReference>
<feature type="compositionally biased region" description="Polar residues" evidence="12">
    <location>
        <begin position="605"/>
        <end position="623"/>
    </location>
</feature>
<dbReference type="EC" id="3.2.1.3" evidence="9"/>
<feature type="region of interest" description="Disordered" evidence="12">
    <location>
        <begin position="602"/>
        <end position="623"/>
    </location>
</feature>
<dbReference type="Proteomes" id="UP000663861">
    <property type="component" value="Unassembled WGS sequence"/>
</dbReference>
<feature type="chain" id="PRO_5034319483" description="Glucoamylase" evidence="13">
    <location>
        <begin position="17"/>
        <end position="623"/>
    </location>
</feature>
<dbReference type="GO" id="GO:2001070">
    <property type="term" value="F:starch binding"/>
    <property type="evidence" value="ECO:0007669"/>
    <property type="project" value="InterPro"/>
</dbReference>
<feature type="binding site" evidence="11">
    <location>
        <position position="129"/>
    </location>
    <ligand>
        <name>substrate</name>
    </ligand>
</feature>
<evidence type="ECO:0000256" key="7">
    <source>
        <dbReference type="ARBA" id="ARBA00023295"/>
    </source>
</evidence>
<evidence type="ECO:0000256" key="8">
    <source>
        <dbReference type="ARBA" id="ARBA00023326"/>
    </source>
</evidence>
<gene>
    <name evidence="15" type="ORF">RDB_LOCUS76854</name>
</gene>
<dbReference type="Gene3D" id="1.50.10.10">
    <property type="match status" value="2"/>
</dbReference>
<keyword evidence="6 9" id="KW-0119">Carbohydrate metabolism</keyword>
<evidence type="ECO:0000256" key="1">
    <source>
        <dbReference type="ARBA" id="ARBA00001863"/>
    </source>
</evidence>
<dbReference type="AlphaFoldDB" id="A0A8H3GUY6"/>
<dbReference type="InterPro" id="IPR008291">
    <property type="entry name" value="Glucoamylase_SBD"/>
</dbReference>
<dbReference type="PROSITE" id="PS51166">
    <property type="entry name" value="CBM20"/>
    <property type="match status" value="1"/>
</dbReference>
<dbReference type="PANTHER" id="PTHR31616:SF12">
    <property type="entry name" value="GLUCOAMYLASE"/>
    <property type="match status" value="1"/>
</dbReference>
<evidence type="ECO:0000256" key="3">
    <source>
        <dbReference type="ARBA" id="ARBA00022729"/>
    </source>
</evidence>
<evidence type="ECO:0000256" key="11">
    <source>
        <dbReference type="PIRSR" id="PIRSR001031-2"/>
    </source>
</evidence>
<organism evidence="15 16">
    <name type="scientific">Rhizoctonia solani</name>
    <dbReference type="NCBI Taxonomy" id="456999"/>
    <lineage>
        <taxon>Eukaryota</taxon>
        <taxon>Fungi</taxon>
        <taxon>Dikarya</taxon>
        <taxon>Basidiomycota</taxon>
        <taxon>Agaricomycotina</taxon>
        <taxon>Agaricomycetes</taxon>
        <taxon>Cantharellales</taxon>
        <taxon>Ceratobasidiaceae</taxon>
        <taxon>Rhizoctonia</taxon>
    </lineage>
</organism>
<dbReference type="FunFam" id="2.60.40.10:FF:000552">
    <property type="entry name" value="Related to glucoamylase"/>
    <property type="match status" value="1"/>
</dbReference>
<keyword evidence="5" id="KW-0325">Glycoprotein</keyword>
<evidence type="ECO:0000259" key="14">
    <source>
        <dbReference type="PROSITE" id="PS51166"/>
    </source>
</evidence>
<keyword evidence="3 13" id="KW-0732">Signal</keyword>
<dbReference type="InterPro" id="IPR013783">
    <property type="entry name" value="Ig-like_fold"/>
</dbReference>
<keyword evidence="8 9" id="KW-0624">Polysaccharide degradation</keyword>
<evidence type="ECO:0000256" key="9">
    <source>
        <dbReference type="PIRNR" id="PIRNR001031"/>
    </source>
</evidence>
<dbReference type="InterPro" id="IPR000165">
    <property type="entry name" value="Glucoamylase"/>
</dbReference>
<dbReference type="GO" id="GO:0000272">
    <property type="term" value="P:polysaccharide catabolic process"/>
    <property type="evidence" value="ECO:0007669"/>
    <property type="project" value="UniProtKB-KW"/>
</dbReference>
<dbReference type="PANTHER" id="PTHR31616">
    <property type="entry name" value="TREHALASE"/>
    <property type="match status" value="1"/>
</dbReference>
<evidence type="ECO:0000313" key="16">
    <source>
        <dbReference type="Proteomes" id="UP000663861"/>
    </source>
</evidence>
<evidence type="ECO:0000256" key="10">
    <source>
        <dbReference type="PIRSR" id="PIRSR001031-1"/>
    </source>
</evidence>
<evidence type="ECO:0000256" key="12">
    <source>
        <dbReference type="SAM" id="MobiDB-lite"/>
    </source>
</evidence>